<feature type="compositionally biased region" description="Basic and acidic residues" evidence="1">
    <location>
        <begin position="795"/>
        <end position="812"/>
    </location>
</feature>
<keyword evidence="3" id="KW-1185">Reference proteome</keyword>
<feature type="compositionally biased region" description="Polar residues" evidence="1">
    <location>
        <begin position="832"/>
        <end position="847"/>
    </location>
</feature>
<reference evidence="2" key="1">
    <citation type="journal article" date="2021" name="bioRxiv">
        <title>Whole Genome Assembly and Annotation of Northern Wild Rice, Zizania palustris L., Supports a Whole Genome Duplication in the Zizania Genus.</title>
        <authorList>
            <person name="Haas M."/>
            <person name="Kono T."/>
            <person name="Macchietto M."/>
            <person name="Millas R."/>
            <person name="McGilp L."/>
            <person name="Shao M."/>
            <person name="Duquette J."/>
            <person name="Hirsch C.N."/>
            <person name="Kimball J."/>
        </authorList>
    </citation>
    <scope>NUCLEOTIDE SEQUENCE</scope>
    <source>
        <tissue evidence="2">Fresh leaf tissue</tissue>
    </source>
</reference>
<proteinExistence type="predicted"/>
<feature type="compositionally biased region" description="Basic and acidic residues" evidence="1">
    <location>
        <begin position="1000"/>
        <end position="1020"/>
    </location>
</feature>
<feature type="compositionally biased region" description="Polar residues" evidence="1">
    <location>
        <begin position="781"/>
        <end position="792"/>
    </location>
</feature>
<feature type="compositionally biased region" description="Polar residues" evidence="1">
    <location>
        <begin position="417"/>
        <end position="428"/>
    </location>
</feature>
<feature type="region of interest" description="Disordered" evidence="1">
    <location>
        <begin position="946"/>
        <end position="1215"/>
    </location>
</feature>
<feature type="compositionally biased region" description="Basic and acidic residues" evidence="1">
    <location>
        <begin position="120"/>
        <end position="130"/>
    </location>
</feature>
<feature type="compositionally biased region" description="Basic and acidic residues" evidence="1">
    <location>
        <begin position="1091"/>
        <end position="1111"/>
    </location>
</feature>
<feature type="compositionally biased region" description="Basic and acidic residues" evidence="1">
    <location>
        <begin position="1163"/>
        <end position="1180"/>
    </location>
</feature>
<name>A0A8J5RWG0_ZIZPA</name>
<dbReference type="EMBL" id="JAAALK010000289">
    <property type="protein sequence ID" value="KAG8050680.1"/>
    <property type="molecule type" value="Genomic_DNA"/>
</dbReference>
<dbReference type="Proteomes" id="UP000729402">
    <property type="component" value="Unassembled WGS sequence"/>
</dbReference>
<dbReference type="PANTHER" id="PTHR16023:SF0">
    <property type="entry name" value="PROTEIN VAC14 HOMOLOG"/>
    <property type="match status" value="1"/>
</dbReference>
<feature type="compositionally biased region" description="Basic and acidic residues" evidence="1">
    <location>
        <begin position="279"/>
        <end position="320"/>
    </location>
</feature>
<feature type="compositionally biased region" description="Basic and acidic residues" evidence="1">
    <location>
        <begin position="722"/>
        <end position="732"/>
    </location>
</feature>
<dbReference type="GO" id="GO:0010008">
    <property type="term" value="C:endosome membrane"/>
    <property type="evidence" value="ECO:0007669"/>
    <property type="project" value="TreeGrafter"/>
</dbReference>
<evidence type="ECO:0000313" key="2">
    <source>
        <dbReference type="EMBL" id="KAG8050680.1"/>
    </source>
</evidence>
<organism evidence="2 3">
    <name type="scientific">Zizania palustris</name>
    <name type="common">Northern wild rice</name>
    <dbReference type="NCBI Taxonomy" id="103762"/>
    <lineage>
        <taxon>Eukaryota</taxon>
        <taxon>Viridiplantae</taxon>
        <taxon>Streptophyta</taxon>
        <taxon>Embryophyta</taxon>
        <taxon>Tracheophyta</taxon>
        <taxon>Spermatophyta</taxon>
        <taxon>Magnoliopsida</taxon>
        <taxon>Liliopsida</taxon>
        <taxon>Poales</taxon>
        <taxon>Poaceae</taxon>
        <taxon>BOP clade</taxon>
        <taxon>Oryzoideae</taxon>
        <taxon>Oryzeae</taxon>
        <taxon>Zizaniinae</taxon>
        <taxon>Zizania</taxon>
    </lineage>
</organism>
<feature type="region of interest" description="Disordered" evidence="1">
    <location>
        <begin position="1"/>
        <end position="133"/>
    </location>
</feature>
<comment type="caution">
    <text evidence="2">The sequence shown here is derived from an EMBL/GenBank/DDBJ whole genome shotgun (WGS) entry which is preliminary data.</text>
</comment>
<feature type="compositionally biased region" description="Basic and acidic residues" evidence="1">
    <location>
        <begin position="758"/>
        <end position="775"/>
    </location>
</feature>
<dbReference type="GO" id="GO:0070772">
    <property type="term" value="C:PAS complex"/>
    <property type="evidence" value="ECO:0007669"/>
    <property type="project" value="InterPro"/>
</dbReference>
<feature type="compositionally biased region" description="Polar residues" evidence="1">
    <location>
        <begin position="468"/>
        <end position="483"/>
    </location>
</feature>
<feature type="region of interest" description="Disordered" evidence="1">
    <location>
        <begin position="603"/>
        <end position="738"/>
    </location>
</feature>
<feature type="compositionally biased region" description="Basic and acidic residues" evidence="1">
    <location>
        <begin position="431"/>
        <end position="448"/>
    </location>
</feature>
<feature type="compositionally biased region" description="Basic and acidic residues" evidence="1">
    <location>
        <begin position="62"/>
        <end position="82"/>
    </location>
</feature>
<feature type="region of interest" description="Disordered" evidence="1">
    <location>
        <begin position="754"/>
        <end position="847"/>
    </location>
</feature>
<gene>
    <name evidence="2" type="ORF">GUJ93_ZPchr0009g888</name>
</gene>
<evidence type="ECO:0000313" key="3">
    <source>
        <dbReference type="Proteomes" id="UP000729402"/>
    </source>
</evidence>
<feature type="compositionally biased region" description="Basic and acidic residues" evidence="1">
    <location>
        <begin position="394"/>
        <end position="411"/>
    </location>
</feature>
<dbReference type="InterPro" id="IPR026825">
    <property type="entry name" value="Vac14"/>
</dbReference>
<feature type="compositionally biased region" description="Polar residues" evidence="1">
    <location>
        <begin position="1149"/>
        <end position="1160"/>
    </location>
</feature>
<feature type="region of interest" description="Disordered" evidence="1">
    <location>
        <begin position="390"/>
        <end position="483"/>
    </location>
</feature>
<sequence length="1344" mass="150296">MQFLPCREISFVSPPRADAHRRAATAPTPTAERPPRRRPPPSGHRADAPSRTATAPTPTVEPCRRTPDAGRRTPDAGRRADHPAAAQNAQQRRRSSSRGVERPKAPPNAQRQYEAPTDAPTRRTTTERNRNGSVHCAKLNVDFQSIKGTYQSPYDNEQIMPPMLSSFLDQDSIVRYYVCEALYNIAKSAAHLLDRLVKVRSDSYGPSDYAPSLISDVKNEMTMNGDESKEISSVSPPRADAHRRAATAPTPTAERPPRRRPQPNGHRADAHSRAVSPDAGRRTPDAGRRTPDAGRRTPDAGRRTPDAGRRTPDAGRRADHPAAAQNAQQRRRSSSRGVERPKAPPNAQRQYEAPTDAPTRRTTTERNRNGSVHCAKLNVDFQSIKGTYQSPYDNEVRKREEKNRKQREYRARIKAGSSPNIPGTQQSPDDNETRKREERNRKQREYRASKKAQQTNNQRDGMDKFESSPYSSGTTSVVDQQSPYGSGYSTVLEASTMVQANELTFAAFVALCFQQIMPPMLSSFLDQDSIVRYYVCEALYNIAKSAAHLLDRLVKVRSDSYGPSDYAPSLISDVKNEMTMNGDESKETQLINHPIPLHAVPSMQGNLFRQPSPRRRPPPSGHRADAHRRAATAPTPTAERPPRRRPQPNGHRADAHSRAVSPDAGRRTPDAGRWTPDAGRRADHPAAAQNAQQRRRSSSRGVERPKAPPNAQRQYEAPTDAPTRRTTTERNRNGSVHCAKLNVDFQSIKGTYQSPYDNEVRKREEKNRKQREYRARIKAGSSPNIPGTQQSPDDNETRKREERNRKQREYRASKKAQQTNNQRDGMDKFESSPYSSGTTSVVDQQSPYGSGYSTVLEASTMVQANELTFAAFVALCFQQIMPPMLSSFLDQDSIVRYYVCEALYNIAKSAAHLLDRLVKVRSDSYGPSDYAPSLISDVKNEMTMNGDESKEISFVSPPRADAHRRAATAPTPTAERPPRRRPQPNGHRADAHSRAVSPDAGRRTPDAGRRTPDAGRRTPDAEPIIPPRRRTPSSGADRPAAASNAQKRRQTPRGNTRLLPTRRRVEQPPSGTAKRSRTPRGEASPVAPNALERRRTPRGEARRLPTRRRVELPPSATGTYQSPYDNEVRKREEKNRKQREYRARIKAGSSPNIPGTQQSPDDNETRKREERNRKQREYRASKKAQQTNNQRDGMDKFESSPYSSGTTSVVDQQSPYGSGYSTVLEASTMVQANELTFAAFVALCFQQIMPPMLSSFLDQDSIVRYYVCEALYNIAKSAAHLLDRLVKVRSDSYGPSDYAPSLISDVKNEMTMNGDESKYGRPSPSMDAGVLLKHHVLRLLNGNV</sequence>
<protein>
    <submittedName>
        <fullName evidence="2">Uncharacterized protein</fullName>
    </submittedName>
</protein>
<feature type="compositionally biased region" description="Basic and acidic residues" evidence="1">
    <location>
        <begin position="1126"/>
        <end position="1143"/>
    </location>
</feature>
<dbReference type="PANTHER" id="PTHR16023">
    <property type="entry name" value="TAX1 BINDING PROTEIN-RELATED"/>
    <property type="match status" value="1"/>
</dbReference>
<accession>A0A8J5RWG0</accession>
<dbReference type="Pfam" id="PF12755">
    <property type="entry name" value="Vac14_Fab1_bd"/>
    <property type="match status" value="4"/>
</dbReference>
<feature type="compositionally biased region" description="Polar residues" evidence="1">
    <location>
        <begin position="1200"/>
        <end position="1215"/>
    </location>
</feature>
<feature type="compositionally biased region" description="Low complexity" evidence="1">
    <location>
        <begin position="49"/>
        <end position="58"/>
    </location>
</feature>
<reference evidence="2" key="2">
    <citation type="submission" date="2021-02" db="EMBL/GenBank/DDBJ databases">
        <authorList>
            <person name="Kimball J.A."/>
            <person name="Haas M.W."/>
            <person name="Macchietto M."/>
            <person name="Kono T."/>
            <person name="Duquette J."/>
            <person name="Shao M."/>
        </authorList>
    </citation>
    <scope>NUCLEOTIDE SEQUENCE</scope>
    <source>
        <tissue evidence="2">Fresh leaf tissue</tissue>
    </source>
</reference>
<feature type="compositionally biased region" description="Basic and acidic residues" evidence="1">
    <location>
        <begin position="358"/>
        <end position="368"/>
    </location>
</feature>
<evidence type="ECO:0000256" key="1">
    <source>
        <dbReference type="SAM" id="MobiDB-lite"/>
    </source>
</evidence>
<feature type="region of interest" description="Disordered" evidence="1">
    <location>
        <begin position="223"/>
        <end position="374"/>
    </location>
</feature>
<dbReference type="OrthoDB" id="5574975at2759"/>
<dbReference type="GO" id="GO:0006661">
    <property type="term" value="P:phosphatidylinositol biosynthetic process"/>
    <property type="evidence" value="ECO:0007669"/>
    <property type="project" value="InterPro"/>
</dbReference>